<dbReference type="EMBL" id="JABFTP020000144">
    <property type="protein sequence ID" value="KAL3281205.1"/>
    <property type="molecule type" value="Genomic_DNA"/>
</dbReference>
<reference evidence="1 2" key="1">
    <citation type="journal article" date="2021" name="BMC Biol.">
        <title>Horizontally acquired antibacterial genes associated with adaptive radiation of ladybird beetles.</title>
        <authorList>
            <person name="Li H.S."/>
            <person name="Tang X.F."/>
            <person name="Huang Y.H."/>
            <person name="Xu Z.Y."/>
            <person name="Chen M.L."/>
            <person name="Du X.Y."/>
            <person name="Qiu B.Y."/>
            <person name="Chen P.T."/>
            <person name="Zhang W."/>
            <person name="Slipinski A."/>
            <person name="Escalona H.E."/>
            <person name="Waterhouse R.M."/>
            <person name="Zwick A."/>
            <person name="Pang H."/>
        </authorList>
    </citation>
    <scope>NUCLEOTIDE SEQUENCE [LARGE SCALE GENOMIC DNA]</scope>
    <source>
        <strain evidence="1">SYSU2018</strain>
    </source>
</reference>
<evidence type="ECO:0000313" key="1">
    <source>
        <dbReference type="EMBL" id="KAL3281205.1"/>
    </source>
</evidence>
<evidence type="ECO:0000313" key="2">
    <source>
        <dbReference type="Proteomes" id="UP001516400"/>
    </source>
</evidence>
<organism evidence="1 2">
    <name type="scientific">Cryptolaemus montrouzieri</name>
    <dbReference type="NCBI Taxonomy" id="559131"/>
    <lineage>
        <taxon>Eukaryota</taxon>
        <taxon>Metazoa</taxon>
        <taxon>Ecdysozoa</taxon>
        <taxon>Arthropoda</taxon>
        <taxon>Hexapoda</taxon>
        <taxon>Insecta</taxon>
        <taxon>Pterygota</taxon>
        <taxon>Neoptera</taxon>
        <taxon>Endopterygota</taxon>
        <taxon>Coleoptera</taxon>
        <taxon>Polyphaga</taxon>
        <taxon>Cucujiformia</taxon>
        <taxon>Coccinelloidea</taxon>
        <taxon>Coccinellidae</taxon>
        <taxon>Scymninae</taxon>
        <taxon>Scymnini</taxon>
        <taxon>Cryptolaemus</taxon>
    </lineage>
</organism>
<name>A0ABD2NRA6_9CUCU</name>
<sequence>MEKENSLIIGDINMDLIRDSEIREQYLNVMSEFDFIPAINLPTRERACMDHIFVRSTKSSNDFQPVVLRLTVTFNGKDSPSLEIQNVPENKNENLLEIVNEIGSDLEIQVDGTSKDYATRVPSALTNKPKYIIVKFLSKSKRDNFLGAYEAKRMNENETRPGLKVADVSDRFYINEHLTMKNKILFKEARKTVQICLDGDILMRSEVSDTTKILHISHRSDLDKL</sequence>
<dbReference type="Proteomes" id="UP001516400">
    <property type="component" value="Unassembled WGS sequence"/>
</dbReference>
<protein>
    <submittedName>
        <fullName evidence="1">Uncharacterized protein</fullName>
    </submittedName>
</protein>
<comment type="caution">
    <text evidence="1">The sequence shown here is derived from an EMBL/GenBank/DDBJ whole genome shotgun (WGS) entry which is preliminary data.</text>
</comment>
<dbReference type="AlphaFoldDB" id="A0ABD2NRA6"/>
<keyword evidence="2" id="KW-1185">Reference proteome</keyword>
<proteinExistence type="predicted"/>
<accession>A0ABD2NRA6</accession>
<gene>
    <name evidence="1" type="ORF">HHI36_004420</name>
</gene>